<organism evidence="5 6">
    <name type="scientific">Pseudomonas poae</name>
    <dbReference type="NCBI Taxonomy" id="200451"/>
    <lineage>
        <taxon>Bacteria</taxon>
        <taxon>Pseudomonadati</taxon>
        <taxon>Pseudomonadota</taxon>
        <taxon>Gammaproteobacteria</taxon>
        <taxon>Pseudomonadales</taxon>
        <taxon>Pseudomonadaceae</taxon>
        <taxon>Pseudomonas</taxon>
    </lineage>
</organism>
<evidence type="ECO:0000313" key="5">
    <source>
        <dbReference type="EMBL" id="PRC12510.1"/>
    </source>
</evidence>
<dbReference type="Proteomes" id="UP000238045">
    <property type="component" value="Unassembled WGS sequence"/>
</dbReference>
<feature type="region of interest" description="Disordered" evidence="4">
    <location>
        <begin position="1"/>
        <end position="28"/>
    </location>
</feature>
<dbReference type="Gene3D" id="2.150.10.10">
    <property type="entry name" value="Serralysin-like metalloprotease, C-terminal"/>
    <property type="match status" value="2"/>
</dbReference>
<evidence type="ECO:0000313" key="6">
    <source>
        <dbReference type="Proteomes" id="UP000238045"/>
    </source>
</evidence>
<dbReference type="InterPro" id="IPR028208">
    <property type="entry name" value="Effector_pro_NleD-like"/>
</dbReference>
<evidence type="ECO:0000256" key="2">
    <source>
        <dbReference type="ARBA" id="ARBA00022525"/>
    </source>
</evidence>
<dbReference type="Pfam" id="PF14891">
    <property type="entry name" value="Peptidase_M91"/>
    <property type="match status" value="1"/>
</dbReference>
<dbReference type="InterPro" id="IPR011049">
    <property type="entry name" value="Serralysin-like_metalloprot_C"/>
</dbReference>
<keyword evidence="6" id="KW-1185">Reference proteome</keyword>
<evidence type="ECO:0000256" key="3">
    <source>
        <dbReference type="ARBA" id="ARBA00022837"/>
    </source>
</evidence>
<keyword evidence="3" id="KW-0106">Calcium</keyword>
<dbReference type="GO" id="GO:0005509">
    <property type="term" value="F:calcium ion binding"/>
    <property type="evidence" value="ECO:0007669"/>
    <property type="project" value="InterPro"/>
</dbReference>
<feature type="compositionally biased region" description="Polar residues" evidence="4">
    <location>
        <begin position="1"/>
        <end position="16"/>
    </location>
</feature>
<gene>
    <name evidence="5" type="ORF">CQZ99_22940</name>
</gene>
<sequence>MSTIPAVSSSDVTQQRRSGEDDSAKAAYRKASDLALQSANAVPYTANVPFMYNNNQESSGSDASSIGVRPIPQGGVGDMQERSERNGGRNLPGSYERGPTVEQVRYQAQGQQGPINYNSHQSPPAPINVDLSQGLDDGNARIYYDAKHLEGSDQRHESLTIETRNGNDAVRLSEGKNGGIVTHVNGQSYAIPFNANGQSQQSININTGGGDDAVAIDHTVKHDVNIDLGEGNDKFFAGSGKTKVFGGDGDDVINLGSGESYAEGGRGDDIITGGQGHATIYGGPGSDELRAGGGPDTKINYVDGGDGKDVIFGGRGHNILVGGNDDDFIYAGDKSTIITGKGQDWVQTRSKDDHVIGQNTDDLSNVHPSSSVIETIPSNSAGQRGIVIQGSEAFKQRVNDDLETLRSTRSGQETLKIIDSLQAPVTLREGESGSFYHYSDPGTRRMDEEQRGLARTPAVIYDGIAGVPAQNPVVEYDRTFSAPGYQRPPVVVLQHELSHAVNGGQGTIFPNSSNVWNGYAFESEPNYERQAVGLDTNYFFDFDNNPWTLPTNTNPWPYNENALLRELKLPIRQRYGA</sequence>
<feature type="compositionally biased region" description="Polar residues" evidence="4">
    <location>
        <begin position="53"/>
        <end position="64"/>
    </location>
</feature>
<accession>A0A2S9EC36</accession>
<keyword evidence="2" id="KW-0964">Secreted</keyword>
<evidence type="ECO:0000256" key="4">
    <source>
        <dbReference type="SAM" id="MobiDB-lite"/>
    </source>
</evidence>
<evidence type="ECO:0000256" key="1">
    <source>
        <dbReference type="ARBA" id="ARBA00004613"/>
    </source>
</evidence>
<dbReference type="SUPFAM" id="SSF51120">
    <property type="entry name" value="beta-Roll"/>
    <property type="match status" value="2"/>
</dbReference>
<dbReference type="Pfam" id="PF00353">
    <property type="entry name" value="HemolysinCabind"/>
    <property type="match status" value="3"/>
</dbReference>
<protein>
    <submittedName>
        <fullName evidence="5">Hemolysin-like protein</fullName>
    </submittedName>
</protein>
<dbReference type="GO" id="GO:0005576">
    <property type="term" value="C:extracellular region"/>
    <property type="evidence" value="ECO:0007669"/>
    <property type="project" value="UniProtKB-SubCell"/>
</dbReference>
<comment type="caution">
    <text evidence="5">The sequence shown here is derived from an EMBL/GenBank/DDBJ whole genome shotgun (WGS) entry which is preliminary data.</text>
</comment>
<feature type="region of interest" description="Disordered" evidence="4">
    <location>
        <begin position="53"/>
        <end position="96"/>
    </location>
</feature>
<dbReference type="AlphaFoldDB" id="A0A2S9EC36"/>
<dbReference type="EMBL" id="PCQL01000031">
    <property type="protein sequence ID" value="PRC12510.1"/>
    <property type="molecule type" value="Genomic_DNA"/>
</dbReference>
<dbReference type="PRINTS" id="PR00313">
    <property type="entry name" value="CABNDNGRPT"/>
</dbReference>
<dbReference type="PANTHER" id="PTHR38340:SF1">
    <property type="entry name" value="S-LAYER PROTEIN"/>
    <property type="match status" value="1"/>
</dbReference>
<dbReference type="InterPro" id="IPR001343">
    <property type="entry name" value="Hemolysn_Ca-bd"/>
</dbReference>
<dbReference type="InterPro" id="IPR050557">
    <property type="entry name" value="RTX_toxin/Mannuronan_C5-epim"/>
</dbReference>
<proteinExistence type="predicted"/>
<reference evidence="5 6" key="1">
    <citation type="submission" date="2017-09" db="EMBL/GenBank/DDBJ databases">
        <title>Genomic, metabolic, and phenotypic characteristics of bacterial isolates from the natural microbiome of the model nematode Caenorhabditis elegans.</title>
        <authorList>
            <person name="Zimmermann J."/>
            <person name="Obeng N."/>
            <person name="Yang W."/>
            <person name="Obeng O."/>
            <person name="Kissoyan K."/>
            <person name="Pees B."/>
            <person name="Dirksen P."/>
            <person name="Hoppner M."/>
            <person name="Franke A."/>
            <person name="Rosenstiel P."/>
            <person name="Leippe M."/>
            <person name="Dierking K."/>
            <person name="Kaleta C."/>
            <person name="Schulenburg H."/>
        </authorList>
    </citation>
    <scope>NUCLEOTIDE SEQUENCE [LARGE SCALE GENOMIC DNA]</scope>
    <source>
        <strain evidence="5 6">MYb117</strain>
    </source>
</reference>
<dbReference type="RefSeq" id="WP_105698840.1">
    <property type="nucleotide sequence ID" value="NZ_CP159260.1"/>
</dbReference>
<comment type="subcellular location">
    <subcellularLocation>
        <location evidence="1">Secreted</location>
    </subcellularLocation>
</comment>
<name>A0A2S9EC36_9PSED</name>
<dbReference type="PANTHER" id="PTHR38340">
    <property type="entry name" value="S-LAYER PROTEIN"/>
    <property type="match status" value="1"/>
</dbReference>